<keyword evidence="4" id="KW-0238">DNA-binding</keyword>
<dbReference type="PRINTS" id="PR01590">
    <property type="entry name" value="HTHFIS"/>
</dbReference>
<dbReference type="SMART" id="SM00382">
    <property type="entry name" value="AAA"/>
    <property type="match status" value="1"/>
</dbReference>
<sequence>MADNRSALVVDDERDIRELLVMTLGRMGLRCDTASSVADARNQLARNRYDLCLTDMRLPDGTGLEVIAEITAKCPNTPVAMITAFGNVEAAVEALKAGAFDFVAKPVDLAVLRDLVRHALELHEKRRNAPVATDAVATRLYGHSPAMASLRQTVTKVARSQAPVYIAGESGVGKELVARTIHAESGRAAGPFVPVNCGAIPAELMESEFFGHKKGSFTGAHTDKPGLFQAADGGTLFLDEVAELPLPMQVKLLRAIQEKSIRPVGANSEINVDVRILSATHKDLGALIADGRFRHDLYYRINVIELRVPPLRERLDDLPGLSANVLARLSEAQGRTPPSLSADAVEALRAYPFPGNVRELENILERSLALADGEVIGVDDLSLPRVPSAQASAAPGPTASISPAAGIDPRTLDPRDTATSALPSYIEEIERAAIQHALQENRYNKTRTAAALGITFRALRYKLKKLGID</sequence>
<dbReference type="SUPFAM" id="SSF52172">
    <property type="entry name" value="CheY-like"/>
    <property type="match status" value="1"/>
</dbReference>
<evidence type="ECO:0000256" key="5">
    <source>
        <dbReference type="ARBA" id="ARBA00023163"/>
    </source>
</evidence>
<dbReference type="InterPro" id="IPR001789">
    <property type="entry name" value="Sig_transdc_resp-reg_receiver"/>
</dbReference>
<dbReference type="Pfam" id="PF00158">
    <property type="entry name" value="Sigma54_activat"/>
    <property type="match status" value="1"/>
</dbReference>
<keyword evidence="2" id="KW-0067">ATP-binding</keyword>
<dbReference type="InterPro" id="IPR058031">
    <property type="entry name" value="AAA_lid_NorR"/>
</dbReference>
<dbReference type="Gene3D" id="1.10.8.60">
    <property type="match status" value="1"/>
</dbReference>
<keyword evidence="6" id="KW-0597">Phosphoprotein</keyword>
<dbReference type="InterPro" id="IPR002078">
    <property type="entry name" value="Sigma_54_int"/>
</dbReference>
<dbReference type="PROSITE" id="PS00688">
    <property type="entry name" value="SIGMA54_INTERACT_3"/>
    <property type="match status" value="1"/>
</dbReference>
<dbReference type="InterPro" id="IPR025662">
    <property type="entry name" value="Sigma_54_int_dom_ATP-bd_1"/>
</dbReference>
<dbReference type="EMBL" id="JBHLTG010000004">
    <property type="protein sequence ID" value="MFC0679872.1"/>
    <property type="molecule type" value="Genomic_DNA"/>
</dbReference>
<dbReference type="InterPro" id="IPR003593">
    <property type="entry name" value="AAA+_ATPase"/>
</dbReference>
<dbReference type="Proteomes" id="UP001589896">
    <property type="component" value="Unassembled WGS sequence"/>
</dbReference>
<dbReference type="Pfam" id="PF02954">
    <property type="entry name" value="HTH_8"/>
    <property type="match status" value="1"/>
</dbReference>
<dbReference type="PANTHER" id="PTHR32071">
    <property type="entry name" value="TRANSCRIPTIONAL REGULATORY PROTEIN"/>
    <property type="match status" value="1"/>
</dbReference>
<evidence type="ECO:0000256" key="2">
    <source>
        <dbReference type="ARBA" id="ARBA00022840"/>
    </source>
</evidence>
<proteinExistence type="predicted"/>
<comment type="caution">
    <text evidence="10">The sequence shown here is derived from an EMBL/GenBank/DDBJ whole genome shotgun (WGS) entry which is preliminary data.</text>
</comment>
<dbReference type="InterPro" id="IPR009057">
    <property type="entry name" value="Homeodomain-like_sf"/>
</dbReference>
<dbReference type="InterPro" id="IPR025944">
    <property type="entry name" value="Sigma_54_int_dom_CS"/>
</dbReference>
<reference evidence="10 11" key="1">
    <citation type="submission" date="2024-09" db="EMBL/GenBank/DDBJ databases">
        <authorList>
            <person name="Sun Q."/>
            <person name="Mori K."/>
        </authorList>
    </citation>
    <scope>NUCLEOTIDE SEQUENCE [LARGE SCALE GENOMIC DNA]</scope>
    <source>
        <strain evidence="10 11">KCTC 23076</strain>
    </source>
</reference>
<evidence type="ECO:0000256" key="6">
    <source>
        <dbReference type="PROSITE-ProRule" id="PRU00169"/>
    </source>
</evidence>
<protein>
    <submittedName>
        <fullName evidence="10">Sigma-54-dependent transcriptional regulator</fullName>
    </submittedName>
</protein>
<name>A0ABV6RTX1_9GAMM</name>
<dbReference type="InterPro" id="IPR025943">
    <property type="entry name" value="Sigma_54_int_dom_ATP-bd_2"/>
</dbReference>
<dbReference type="PROSITE" id="PS50110">
    <property type="entry name" value="RESPONSE_REGULATORY"/>
    <property type="match status" value="1"/>
</dbReference>
<evidence type="ECO:0000259" key="8">
    <source>
        <dbReference type="PROSITE" id="PS50045"/>
    </source>
</evidence>
<dbReference type="Gene3D" id="1.10.10.60">
    <property type="entry name" value="Homeodomain-like"/>
    <property type="match status" value="1"/>
</dbReference>
<evidence type="ECO:0000256" key="4">
    <source>
        <dbReference type="ARBA" id="ARBA00023125"/>
    </source>
</evidence>
<organism evidence="10 11">
    <name type="scientific">Lysobacter korlensis</name>
    <dbReference type="NCBI Taxonomy" id="553636"/>
    <lineage>
        <taxon>Bacteria</taxon>
        <taxon>Pseudomonadati</taxon>
        <taxon>Pseudomonadota</taxon>
        <taxon>Gammaproteobacteria</taxon>
        <taxon>Lysobacterales</taxon>
        <taxon>Lysobacteraceae</taxon>
        <taxon>Lysobacter</taxon>
    </lineage>
</organism>
<dbReference type="Pfam" id="PF25601">
    <property type="entry name" value="AAA_lid_14"/>
    <property type="match status" value="1"/>
</dbReference>
<dbReference type="SUPFAM" id="SSF46689">
    <property type="entry name" value="Homeodomain-like"/>
    <property type="match status" value="1"/>
</dbReference>
<keyword evidence="1" id="KW-0547">Nucleotide-binding</keyword>
<dbReference type="Gene3D" id="3.40.50.2300">
    <property type="match status" value="1"/>
</dbReference>
<dbReference type="SMART" id="SM00448">
    <property type="entry name" value="REC"/>
    <property type="match status" value="1"/>
</dbReference>
<dbReference type="PROSITE" id="PS50045">
    <property type="entry name" value="SIGMA54_INTERACT_4"/>
    <property type="match status" value="1"/>
</dbReference>
<dbReference type="PROSITE" id="PS00675">
    <property type="entry name" value="SIGMA54_INTERACT_1"/>
    <property type="match status" value="1"/>
</dbReference>
<evidence type="ECO:0000256" key="1">
    <source>
        <dbReference type="ARBA" id="ARBA00022741"/>
    </source>
</evidence>
<feature type="domain" description="Response regulatory" evidence="9">
    <location>
        <begin position="6"/>
        <end position="120"/>
    </location>
</feature>
<dbReference type="InterPro" id="IPR011006">
    <property type="entry name" value="CheY-like_superfamily"/>
</dbReference>
<feature type="region of interest" description="Disordered" evidence="7">
    <location>
        <begin position="388"/>
        <end position="413"/>
    </location>
</feature>
<dbReference type="PANTHER" id="PTHR32071:SF100">
    <property type="entry name" value="RESPONSE REGULATOR PROTEIN PILR"/>
    <property type="match status" value="1"/>
</dbReference>
<keyword evidence="11" id="KW-1185">Reference proteome</keyword>
<dbReference type="SUPFAM" id="SSF52540">
    <property type="entry name" value="P-loop containing nucleoside triphosphate hydrolases"/>
    <property type="match status" value="1"/>
</dbReference>
<evidence type="ECO:0000313" key="10">
    <source>
        <dbReference type="EMBL" id="MFC0679872.1"/>
    </source>
</evidence>
<dbReference type="InterPro" id="IPR002197">
    <property type="entry name" value="HTH_Fis"/>
</dbReference>
<keyword evidence="3" id="KW-0805">Transcription regulation</keyword>
<keyword evidence="5" id="KW-0804">Transcription</keyword>
<dbReference type="InterPro" id="IPR027417">
    <property type="entry name" value="P-loop_NTPase"/>
</dbReference>
<evidence type="ECO:0000259" key="9">
    <source>
        <dbReference type="PROSITE" id="PS50110"/>
    </source>
</evidence>
<dbReference type="PROSITE" id="PS00676">
    <property type="entry name" value="SIGMA54_INTERACT_2"/>
    <property type="match status" value="1"/>
</dbReference>
<gene>
    <name evidence="10" type="ORF">ACFFGH_18695</name>
</gene>
<dbReference type="Gene3D" id="3.40.50.300">
    <property type="entry name" value="P-loop containing nucleotide triphosphate hydrolases"/>
    <property type="match status" value="1"/>
</dbReference>
<dbReference type="RefSeq" id="WP_386671032.1">
    <property type="nucleotide sequence ID" value="NZ_JBHLTG010000004.1"/>
</dbReference>
<dbReference type="Pfam" id="PF00072">
    <property type="entry name" value="Response_reg"/>
    <property type="match status" value="1"/>
</dbReference>
<dbReference type="CDD" id="cd00009">
    <property type="entry name" value="AAA"/>
    <property type="match status" value="1"/>
</dbReference>
<evidence type="ECO:0000256" key="7">
    <source>
        <dbReference type="SAM" id="MobiDB-lite"/>
    </source>
</evidence>
<evidence type="ECO:0000256" key="3">
    <source>
        <dbReference type="ARBA" id="ARBA00023015"/>
    </source>
</evidence>
<feature type="domain" description="Sigma-54 factor interaction" evidence="8">
    <location>
        <begin position="140"/>
        <end position="369"/>
    </location>
</feature>
<accession>A0ABV6RTX1</accession>
<feature type="modified residue" description="4-aspartylphosphate" evidence="6">
    <location>
        <position position="55"/>
    </location>
</feature>
<evidence type="ECO:0000313" key="11">
    <source>
        <dbReference type="Proteomes" id="UP001589896"/>
    </source>
</evidence>